<evidence type="ECO:0000259" key="9">
    <source>
        <dbReference type="PROSITE" id="PS50111"/>
    </source>
</evidence>
<evidence type="ECO:0000256" key="6">
    <source>
        <dbReference type="ARBA" id="ARBA00029447"/>
    </source>
</evidence>
<keyword evidence="4 8" id="KW-0472">Membrane</keyword>
<evidence type="ECO:0000313" key="11">
    <source>
        <dbReference type="Proteomes" id="UP000190162"/>
    </source>
</evidence>
<dbReference type="InterPro" id="IPR004090">
    <property type="entry name" value="Chemotax_Me-accpt_rcpt"/>
</dbReference>
<dbReference type="Proteomes" id="UP000190162">
    <property type="component" value="Unassembled WGS sequence"/>
</dbReference>
<dbReference type="AlphaFoldDB" id="A0A1T4TYU3"/>
<evidence type="ECO:0000256" key="3">
    <source>
        <dbReference type="ARBA" id="ARBA00022989"/>
    </source>
</evidence>
<evidence type="ECO:0000256" key="4">
    <source>
        <dbReference type="ARBA" id="ARBA00023136"/>
    </source>
</evidence>
<organism evidence="10 11">
    <name type="scientific">Enterovibrio nigricans DSM 22720</name>
    <dbReference type="NCBI Taxonomy" id="1121868"/>
    <lineage>
        <taxon>Bacteria</taxon>
        <taxon>Pseudomonadati</taxon>
        <taxon>Pseudomonadota</taxon>
        <taxon>Gammaproteobacteria</taxon>
        <taxon>Vibrionales</taxon>
        <taxon>Vibrionaceae</taxon>
        <taxon>Enterovibrio</taxon>
    </lineage>
</organism>
<dbReference type="GO" id="GO:0007165">
    <property type="term" value="P:signal transduction"/>
    <property type="evidence" value="ECO:0007669"/>
    <property type="project" value="UniProtKB-KW"/>
</dbReference>
<dbReference type="GO" id="GO:0006935">
    <property type="term" value="P:chemotaxis"/>
    <property type="evidence" value="ECO:0007669"/>
    <property type="project" value="InterPro"/>
</dbReference>
<dbReference type="SMART" id="SM01358">
    <property type="entry name" value="HBM"/>
    <property type="match status" value="1"/>
</dbReference>
<dbReference type="PROSITE" id="PS50111">
    <property type="entry name" value="CHEMOTAXIS_TRANSDUC_2"/>
    <property type="match status" value="1"/>
</dbReference>
<dbReference type="OrthoDB" id="8724845at2"/>
<sequence length="510" mass="56696">MNIRTKLYLLTAFSAASLVLFALIGWQASDRMIDLKTKLTLVGDLEVRLLNLRRNEKDFLARLDAKYIETFEQQGESFKSDLVQLRQYAEELDLTLPQIGAVDQAMDNYQKGFLRLSDGYRELGLDRESGLRGEITQVNENVLAQSDNPNADYLVTLARLFVADISENRYVEYLETWNRLVEGSAPNLKAQKALIEQYYTLSNKVGLDHKSGLLGAIRQQSHQVEADFDAMRSQLTQELEKASDSVVKIVVTLLTFVSIVLIALSIWLNRFIQRRITTLTQTMEQVATERAAENASHSLERASKGHATVQNTRSAIATLSQGLGDANRDIQSLVSLSEQIGTVVHVIKDISEQTNLLALNAAIEAARAGEQGRGFAVVADEVRSLATRTHKSTDEIATMIASLQQQTNLVVERIYECQQDSEESVIHVEDAANELDNIMHDMQQIMDMSTQIAAAIEEQSMVAKEVNLNVHSIQEITAKNTASTSDNAMAAERVAEQSKELAFAISAFKA</sequence>
<dbReference type="PANTHER" id="PTHR32089:SF119">
    <property type="entry name" value="METHYL-ACCEPTING CHEMOTAXIS PROTEIN CTPL"/>
    <property type="match status" value="1"/>
</dbReference>
<evidence type="ECO:0000313" key="10">
    <source>
        <dbReference type="EMBL" id="SKA45642.1"/>
    </source>
</evidence>
<keyword evidence="3 8" id="KW-1133">Transmembrane helix</keyword>
<evidence type="ECO:0000256" key="2">
    <source>
        <dbReference type="ARBA" id="ARBA00022692"/>
    </source>
</evidence>
<gene>
    <name evidence="10" type="ORF">SAMN02745132_00381</name>
</gene>
<keyword evidence="5 7" id="KW-0807">Transducer</keyword>
<reference evidence="11" key="1">
    <citation type="submission" date="2017-02" db="EMBL/GenBank/DDBJ databases">
        <authorList>
            <person name="Varghese N."/>
            <person name="Submissions S."/>
        </authorList>
    </citation>
    <scope>NUCLEOTIDE SEQUENCE [LARGE SCALE GENOMIC DNA]</scope>
    <source>
        <strain evidence="11">DSM 22720</strain>
    </source>
</reference>
<dbReference type="Pfam" id="PF00015">
    <property type="entry name" value="MCPsignal"/>
    <property type="match status" value="1"/>
</dbReference>
<comment type="subcellular location">
    <subcellularLocation>
        <location evidence="1">Membrane</location>
        <topology evidence="1">Multi-pass membrane protein</topology>
    </subcellularLocation>
</comment>
<feature type="domain" description="Methyl-accepting transducer" evidence="9">
    <location>
        <begin position="288"/>
        <end position="474"/>
    </location>
</feature>
<keyword evidence="11" id="KW-1185">Reference proteome</keyword>
<dbReference type="InterPro" id="IPR032255">
    <property type="entry name" value="HBM"/>
</dbReference>
<protein>
    <submittedName>
        <fullName evidence="10">Methyl-accepting chemotaxis protein</fullName>
    </submittedName>
</protein>
<dbReference type="SUPFAM" id="SSF58104">
    <property type="entry name" value="Methyl-accepting chemotaxis protein (MCP) signaling domain"/>
    <property type="match status" value="1"/>
</dbReference>
<evidence type="ECO:0000256" key="8">
    <source>
        <dbReference type="SAM" id="Phobius"/>
    </source>
</evidence>
<comment type="similarity">
    <text evidence="6">Belongs to the methyl-accepting chemotaxis (MCP) protein family.</text>
</comment>
<keyword evidence="2 8" id="KW-0812">Transmembrane</keyword>
<evidence type="ECO:0000256" key="7">
    <source>
        <dbReference type="PROSITE-ProRule" id="PRU00284"/>
    </source>
</evidence>
<accession>A0A1T4TYU3</accession>
<dbReference type="EMBL" id="FUXU01000003">
    <property type="protein sequence ID" value="SKA45642.1"/>
    <property type="molecule type" value="Genomic_DNA"/>
</dbReference>
<dbReference type="InterPro" id="IPR004089">
    <property type="entry name" value="MCPsignal_dom"/>
</dbReference>
<feature type="transmembrane region" description="Helical" evidence="8">
    <location>
        <begin position="246"/>
        <end position="268"/>
    </location>
</feature>
<dbReference type="CDD" id="cd11386">
    <property type="entry name" value="MCP_signal"/>
    <property type="match status" value="1"/>
</dbReference>
<dbReference type="GO" id="GO:0004888">
    <property type="term" value="F:transmembrane signaling receptor activity"/>
    <property type="evidence" value="ECO:0007669"/>
    <property type="project" value="InterPro"/>
</dbReference>
<feature type="transmembrane region" description="Helical" evidence="8">
    <location>
        <begin position="7"/>
        <end position="26"/>
    </location>
</feature>
<dbReference type="GO" id="GO:0016020">
    <property type="term" value="C:membrane"/>
    <property type="evidence" value="ECO:0007669"/>
    <property type="project" value="UniProtKB-SubCell"/>
</dbReference>
<proteinExistence type="inferred from homology"/>
<evidence type="ECO:0000256" key="1">
    <source>
        <dbReference type="ARBA" id="ARBA00004141"/>
    </source>
</evidence>
<dbReference type="PRINTS" id="PR00260">
    <property type="entry name" value="CHEMTRNSDUCR"/>
</dbReference>
<dbReference type="SMART" id="SM00283">
    <property type="entry name" value="MA"/>
    <property type="match status" value="1"/>
</dbReference>
<name>A0A1T4TYU3_9GAMM</name>
<dbReference type="Gene3D" id="1.10.287.950">
    <property type="entry name" value="Methyl-accepting chemotaxis protein"/>
    <property type="match status" value="1"/>
</dbReference>
<evidence type="ECO:0000256" key="5">
    <source>
        <dbReference type="ARBA" id="ARBA00023224"/>
    </source>
</evidence>
<dbReference type="RefSeq" id="WP_078750926.1">
    <property type="nucleotide sequence ID" value="NZ_FUXU01000003.1"/>
</dbReference>
<dbReference type="PANTHER" id="PTHR32089">
    <property type="entry name" value="METHYL-ACCEPTING CHEMOTAXIS PROTEIN MCPB"/>
    <property type="match status" value="1"/>
</dbReference>